<gene>
    <name evidence="3" type="ORF">RGE70_08045</name>
</gene>
<dbReference type="EMBL" id="CP136522">
    <property type="protein sequence ID" value="WOT06687.1"/>
    <property type="molecule type" value="Genomic_DNA"/>
</dbReference>
<dbReference type="RefSeq" id="WP_310470961.1">
    <property type="nucleotide sequence ID" value="NZ_CP136522.1"/>
</dbReference>
<evidence type="ECO:0000256" key="1">
    <source>
        <dbReference type="SAM" id="SignalP"/>
    </source>
</evidence>
<proteinExistence type="predicted"/>
<accession>A0ABZ0K3J5</accession>
<evidence type="ECO:0000259" key="2">
    <source>
        <dbReference type="Pfam" id="PF13474"/>
    </source>
</evidence>
<dbReference type="SUPFAM" id="SSF54427">
    <property type="entry name" value="NTF2-like"/>
    <property type="match status" value="1"/>
</dbReference>
<keyword evidence="4" id="KW-1185">Reference proteome</keyword>
<evidence type="ECO:0000313" key="3">
    <source>
        <dbReference type="EMBL" id="WOT06687.1"/>
    </source>
</evidence>
<keyword evidence="1" id="KW-0732">Signal</keyword>
<reference evidence="3 4" key="1">
    <citation type="submission" date="2023-10" db="EMBL/GenBank/DDBJ databases">
        <title>Complete genome sequence of Shewanella sp. DAU334.</title>
        <authorList>
            <person name="Lee Y.-S."/>
            <person name="Jeong H.-R."/>
            <person name="Hwang E.-J."/>
            <person name="Choi Y.-L."/>
            <person name="Kim G.-D."/>
        </authorList>
    </citation>
    <scope>NUCLEOTIDE SEQUENCE [LARGE SCALE GENOMIC DNA]</scope>
    <source>
        <strain evidence="3 4">DAU334</strain>
    </source>
</reference>
<dbReference type="InterPro" id="IPR032710">
    <property type="entry name" value="NTF2-like_dom_sf"/>
</dbReference>
<name>A0ABZ0K3J5_9GAMM</name>
<dbReference type="InterPro" id="IPR037401">
    <property type="entry name" value="SnoaL-like"/>
</dbReference>
<dbReference type="Gene3D" id="3.10.450.50">
    <property type="match status" value="1"/>
</dbReference>
<organism evidence="3 4">
    <name type="scientific">Shewanella youngdeokensis</name>
    <dbReference type="NCBI Taxonomy" id="2999068"/>
    <lineage>
        <taxon>Bacteria</taxon>
        <taxon>Pseudomonadati</taxon>
        <taxon>Pseudomonadota</taxon>
        <taxon>Gammaproteobacteria</taxon>
        <taxon>Alteromonadales</taxon>
        <taxon>Shewanellaceae</taxon>
        <taxon>Shewanella</taxon>
    </lineage>
</organism>
<dbReference type="Pfam" id="PF13474">
    <property type="entry name" value="SnoaL_3"/>
    <property type="match status" value="1"/>
</dbReference>
<sequence>MFKKLLNRVALAVSLILASLQFSFADDNEALNQFYNDFNQAYNTLDAAKLDQLYSENASYISDSQNEAITRGRDNITKLYETFFNKIKVKKARIEVDFRVIERNLNASNATDIGYYIIRYHPSIDVGEPISEFAGKFVMVSHKKDDGKWYVTVDTNNRSKPEFYYDAKPAAKVYYGRQFSVLTQTLTTQNHDKKPK</sequence>
<evidence type="ECO:0000313" key="4">
    <source>
        <dbReference type="Proteomes" id="UP001529491"/>
    </source>
</evidence>
<dbReference type="Proteomes" id="UP001529491">
    <property type="component" value="Chromosome"/>
</dbReference>
<protein>
    <submittedName>
        <fullName evidence="3">Nuclear transport factor 2 family protein</fullName>
    </submittedName>
</protein>
<feature type="domain" description="SnoaL-like" evidence="2">
    <location>
        <begin position="32"/>
        <end position="101"/>
    </location>
</feature>
<feature type="chain" id="PRO_5047549875" evidence="1">
    <location>
        <begin position="26"/>
        <end position="196"/>
    </location>
</feature>
<feature type="signal peptide" evidence="1">
    <location>
        <begin position="1"/>
        <end position="25"/>
    </location>
</feature>